<proteinExistence type="predicted"/>
<dbReference type="AlphaFoldDB" id="A0A939G119"/>
<organism evidence="1 2">
    <name type="scientific">Fibrella aquatilis</name>
    <dbReference type="NCBI Taxonomy" id="2817059"/>
    <lineage>
        <taxon>Bacteria</taxon>
        <taxon>Pseudomonadati</taxon>
        <taxon>Bacteroidota</taxon>
        <taxon>Cytophagia</taxon>
        <taxon>Cytophagales</taxon>
        <taxon>Spirosomataceae</taxon>
        <taxon>Fibrella</taxon>
    </lineage>
</organism>
<accession>A0A939G119</accession>
<dbReference type="Pfam" id="PF09604">
    <property type="entry name" value="Potass_KdpF"/>
    <property type="match status" value="1"/>
</dbReference>
<dbReference type="GO" id="GO:0008556">
    <property type="term" value="F:P-type potassium transmembrane transporter activity"/>
    <property type="evidence" value="ECO:0007669"/>
    <property type="project" value="InterPro"/>
</dbReference>
<gene>
    <name evidence="1" type="ORF">J2I48_02775</name>
</gene>
<keyword evidence="2" id="KW-1185">Reference proteome</keyword>
<dbReference type="EMBL" id="JAFMYU010000002">
    <property type="protein sequence ID" value="MBO0929896.1"/>
    <property type="molecule type" value="Genomic_DNA"/>
</dbReference>
<sequence>MLLILFVASLLVFAYMLYVLINPEKF</sequence>
<dbReference type="Proteomes" id="UP000664795">
    <property type="component" value="Unassembled WGS sequence"/>
</dbReference>
<dbReference type="InterPro" id="IPR011726">
    <property type="entry name" value="KdpF"/>
</dbReference>
<reference evidence="1 2" key="1">
    <citation type="submission" date="2021-03" db="EMBL/GenBank/DDBJ databases">
        <title>Fibrella sp. HMF5036 genome sequencing and assembly.</title>
        <authorList>
            <person name="Kang H."/>
            <person name="Kim H."/>
            <person name="Bae S."/>
            <person name="Joh K."/>
        </authorList>
    </citation>
    <scope>NUCLEOTIDE SEQUENCE [LARGE SCALE GENOMIC DNA]</scope>
    <source>
        <strain evidence="1 2">HMF5036</strain>
    </source>
</reference>
<dbReference type="GO" id="GO:0005886">
    <property type="term" value="C:plasma membrane"/>
    <property type="evidence" value="ECO:0007669"/>
    <property type="project" value="InterPro"/>
</dbReference>
<comment type="caution">
    <text evidence="1">The sequence shown here is derived from an EMBL/GenBank/DDBJ whole genome shotgun (WGS) entry which is preliminary data.</text>
</comment>
<evidence type="ECO:0000313" key="1">
    <source>
        <dbReference type="EMBL" id="MBO0929896.1"/>
    </source>
</evidence>
<protein>
    <submittedName>
        <fullName evidence="1">Potassium-transporting ATPase subunit F</fullName>
    </submittedName>
</protein>
<dbReference type="RefSeq" id="WP_207334143.1">
    <property type="nucleotide sequence ID" value="NZ_JAFMYU010000002.1"/>
</dbReference>
<name>A0A939G119_9BACT</name>
<evidence type="ECO:0000313" key="2">
    <source>
        <dbReference type="Proteomes" id="UP000664795"/>
    </source>
</evidence>